<evidence type="ECO:0000256" key="6">
    <source>
        <dbReference type="SAM" id="SignalP"/>
    </source>
</evidence>
<dbReference type="RefSeq" id="WP_129876857.1">
    <property type="nucleotide sequence ID" value="NZ_SEWG01000004.1"/>
</dbReference>
<comment type="subcellular location">
    <subcellularLocation>
        <location evidence="1">Membrane</location>
    </subcellularLocation>
</comment>
<dbReference type="Proteomes" id="UP000293331">
    <property type="component" value="Unassembled WGS sequence"/>
</dbReference>
<feature type="domain" description="Bacterial surface antigen (D15)" evidence="7">
    <location>
        <begin position="358"/>
        <end position="726"/>
    </location>
</feature>
<dbReference type="GO" id="GO:0019867">
    <property type="term" value="C:outer membrane"/>
    <property type="evidence" value="ECO:0007669"/>
    <property type="project" value="InterPro"/>
</dbReference>
<reference evidence="8 9" key="1">
    <citation type="submission" date="2019-02" db="EMBL/GenBank/DDBJ databases">
        <title>Bacterial novel species Mucilaginibacter sp. 17JY9-4 isolated from soil.</title>
        <authorList>
            <person name="Jung H.-Y."/>
        </authorList>
    </citation>
    <scope>NUCLEOTIDE SEQUENCE [LARGE SCALE GENOMIC DNA]</scope>
    <source>
        <strain evidence="8 9">17JY9-4</strain>
    </source>
</reference>
<keyword evidence="4" id="KW-0472">Membrane</keyword>
<name>A0A4V1ZBS7_9SPHI</name>
<evidence type="ECO:0000256" key="4">
    <source>
        <dbReference type="ARBA" id="ARBA00023136"/>
    </source>
</evidence>
<protein>
    <recommendedName>
        <fullName evidence="7">Bacterial surface antigen (D15) domain-containing protein</fullName>
    </recommendedName>
</protein>
<dbReference type="AlphaFoldDB" id="A0A4V1ZBS7"/>
<dbReference type="Gene3D" id="3.10.20.310">
    <property type="entry name" value="membrane protein fhac"/>
    <property type="match status" value="1"/>
</dbReference>
<dbReference type="PANTHER" id="PTHR12815:SF47">
    <property type="entry name" value="TRANSLOCATION AND ASSEMBLY MODULE SUBUNIT TAMA"/>
    <property type="match status" value="1"/>
</dbReference>
<evidence type="ECO:0000313" key="8">
    <source>
        <dbReference type="EMBL" id="RYU90200.1"/>
    </source>
</evidence>
<dbReference type="OrthoDB" id="9814535at2"/>
<evidence type="ECO:0000313" key="9">
    <source>
        <dbReference type="Proteomes" id="UP000293331"/>
    </source>
</evidence>
<sequence>MIKRIIYLLSLAVILNACSTTKYVPEGEKLYTGGTVKVEDKAISKSDSKNISAEMKTLIRPKPNSAILGMRIKLWLYYKTKNRKGFIQKFLSKYGEPPVYVSQVDLAKNSEIMTNRLQNESYFQASVSGDTIGKKKTAKAVFTALPGPSYTIRNITFPSATDNSLDTAIKGTQAGTLLKSGDKYNLDVIKSERIRIDTRLKEEGFFYFAPEQLIVRVDSTVDTHKVDLVVKIKETTPEQAREIYTIRNIYVYPNYSLRDTSLKLDQAQAYRWYNIIDPRKTVRPYIFANTVLLHPNDVYSREVHNNSLNRFINLGPYRYVKNRFEDVTPDSPKLDVYYFLTPYKRKSLQAEIIGRTTSANYTGTQINLSWKNRNAFKGGELLTVTLFGSTDVQVGGQNNGFNVFQYGAQTSLSWPRLISPFNFRSANAYIPRTILTLGYTSVVRQKLYSLNSFTGSFGYQFKSDIHKTHELNLLEVAYVKPRNITDLYTDSIRNPNNRNPSLKHVIDPQFTMGPSYAYTYDNTTEDYRTNSLYYRGKLSLSNNLYGIISGADTLAGKVKTLFGAVFNQYVKAEAEIRFFHKLTTGSKIATRLLVGVGLPYGNSTILPYNQQFFIGGPNSLRGFRPRSIGPGTVDPSPGDANTFIADQSGDIKLEANIEYRQKLFSIVYGALFADAGNIWNAKPHQVGGTFGPNFLTQMAVDAGFGLRFDATILVLRTDLGFPLIRPYTPAGGTRSITPSFKNAIFNIAIGYPF</sequence>
<proteinExistence type="predicted"/>
<comment type="caution">
    <text evidence="8">The sequence shown here is derived from an EMBL/GenBank/DDBJ whole genome shotgun (WGS) entry which is preliminary data.</text>
</comment>
<dbReference type="Gene3D" id="2.40.160.50">
    <property type="entry name" value="membrane protein fhac: a member of the omp85/tpsb transporter family"/>
    <property type="match status" value="1"/>
</dbReference>
<evidence type="ECO:0000259" key="7">
    <source>
        <dbReference type="Pfam" id="PF01103"/>
    </source>
</evidence>
<dbReference type="PANTHER" id="PTHR12815">
    <property type="entry name" value="SORTING AND ASSEMBLY MACHINERY SAMM50 PROTEIN FAMILY MEMBER"/>
    <property type="match status" value="1"/>
</dbReference>
<feature type="signal peptide" evidence="6">
    <location>
        <begin position="1"/>
        <end position="19"/>
    </location>
</feature>
<keyword evidence="9" id="KW-1185">Reference proteome</keyword>
<dbReference type="Pfam" id="PF01103">
    <property type="entry name" value="Omp85"/>
    <property type="match status" value="1"/>
</dbReference>
<evidence type="ECO:0000256" key="1">
    <source>
        <dbReference type="ARBA" id="ARBA00004370"/>
    </source>
</evidence>
<accession>A0A4V1ZBS7</accession>
<dbReference type="InterPro" id="IPR000184">
    <property type="entry name" value="Bac_surfAg_D15"/>
</dbReference>
<keyword evidence="5" id="KW-0998">Cell outer membrane</keyword>
<evidence type="ECO:0000256" key="3">
    <source>
        <dbReference type="ARBA" id="ARBA00022729"/>
    </source>
</evidence>
<evidence type="ECO:0000256" key="5">
    <source>
        <dbReference type="ARBA" id="ARBA00023237"/>
    </source>
</evidence>
<evidence type="ECO:0000256" key="2">
    <source>
        <dbReference type="ARBA" id="ARBA00022692"/>
    </source>
</evidence>
<dbReference type="EMBL" id="SEWG01000004">
    <property type="protein sequence ID" value="RYU90200.1"/>
    <property type="molecule type" value="Genomic_DNA"/>
</dbReference>
<organism evidence="8 9">
    <name type="scientific">Mucilaginibacter terrigena</name>
    <dbReference type="NCBI Taxonomy" id="2492395"/>
    <lineage>
        <taxon>Bacteria</taxon>
        <taxon>Pseudomonadati</taxon>
        <taxon>Bacteroidota</taxon>
        <taxon>Sphingobacteriia</taxon>
        <taxon>Sphingobacteriales</taxon>
        <taxon>Sphingobacteriaceae</taxon>
        <taxon>Mucilaginibacter</taxon>
    </lineage>
</organism>
<dbReference type="InterPro" id="IPR039910">
    <property type="entry name" value="D15-like"/>
</dbReference>
<keyword evidence="3 6" id="KW-0732">Signal</keyword>
<keyword evidence="2" id="KW-0812">Transmembrane</keyword>
<feature type="chain" id="PRO_5020414967" description="Bacterial surface antigen (D15) domain-containing protein" evidence="6">
    <location>
        <begin position="20"/>
        <end position="753"/>
    </location>
</feature>
<gene>
    <name evidence="8" type="ORF">EWM62_11720</name>
</gene>